<dbReference type="AlphaFoldDB" id="A0A9N8Z1V4"/>
<name>A0A9N8Z1V4_9GLOM</name>
<dbReference type="EMBL" id="CAJVPZ010000299">
    <property type="protein sequence ID" value="CAG8460348.1"/>
    <property type="molecule type" value="Genomic_DNA"/>
</dbReference>
<feature type="non-terminal residue" evidence="1">
    <location>
        <position position="150"/>
    </location>
</feature>
<proteinExistence type="predicted"/>
<sequence>LTMLGAIRLINEVRVLFVGIRVRRNKIQDCSDSIFAILGCKYSDCEIVLEDVCKFATEFSSDFEDKTYLTDYDLNYSNNNLNYVNSQDSNILNYNNDNQLLNNHDLQSDHNQIYINNDQQSSRHNLDLKLDQELGDSDYNDNSLENIYIT</sequence>
<comment type="caution">
    <text evidence="1">The sequence shown here is derived from an EMBL/GenBank/DDBJ whole genome shotgun (WGS) entry which is preliminary data.</text>
</comment>
<protein>
    <submittedName>
        <fullName evidence="1">694_t:CDS:1</fullName>
    </submittedName>
</protein>
<gene>
    <name evidence="1" type="ORF">RFULGI_LOCUS655</name>
</gene>
<organism evidence="1 2">
    <name type="scientific">Racocetra fulgida</name>
    <dbReference type="NCBI Taxonomy" id="60492"/>
    <lineage>
        <taxon>Eukaryota</taxon>
        <taxon>Fungi</taxon>
        <taxon>Fungi incertae sedis</taxon>
        <taxon>Mucoromycota</taxon>
        <taxon>Glomeromycotina</taxon>
        <taxon>Glomeromycetes</taxon>
        <taxon>Diversisporales</taxon>
        <taxon>Gigasporaceae</taxon>
        <taxon>Racocetra</taxon>
    </lineage>
</organism>
<evidence type="ECO:0000313" key="1">
    <source>
        <dbReference type="EMBL" id="CAG8460348.1"/>
    </source>
</evidence>
<reference evidence="1" key="1">
    <citation type="submission" date="2021-06" db="EMBL/GenBank/DDBJ databases">
        <authorList>
            <person name="Kallberg Y."/>
            <person name="Tangrot J."/>
            <person name="Rosling A."/>
        </authorList>
    </citation>
    <scope>NUCLEOTIDE SEQUENCE</scope>
    <source>
        <strain evidence="1">IN212</strain>
    </source>
</reference>
<dbReference type="Proteomes" id="UP000789396">
    <property type="component" value="Unassembled WGS sequence"/>
</dbReference>
<evidence type="ECO:0000313" key="2">
    <source>
        <dbReference type="Proteomes" id="UP000789396"/>
    </source>
</evidence>
<keyword evidence="2" id="KW-1185">Reference proteome</keyword>
<accession>A0A9N8Z1V4</accession>